<dbReference type="EMBL" id="MU118124">
    <property type="protein sequence ID" value="KAF9644704.1"/>
    <property type="molecule type" value="Genomic_DNA"/>
</dbReference>
<comment type="caution">
    <text evidence="1">The sequence shown here is derived from an EMBL/GenBank/DDBJ whole genome shotgun (WGS) entry which is preliminary data.</text>
</comment>
<dbReference type="Proteomes" id="UP000886501">
    <property type="component" value="Unassembled WGS sequence"/>
</dbReference>
<evidence type="ECO:0000313" key="1">
    <source>
        <dbReference type="EMBL" id="KAF9644704.1"/>
    </source>
</evidence>
<gene>
    <name evidence="1" type="ORF">BDM02DRAFT_881245</name>
</gene>
<sequence>MVLALLGDALKDDSTKIGVSDNRSWPQGRGFRVEFTRQAADRARKLFPHWTVEIKQGARYTTYQTSFRTLRLQTFDPVGLRAMRHTTPSYHPITSSHRTRGIDNRSVSLPPSLVQSTRWARAGSGF</sequence>
<accession>A0ACB6Z5B6</accession>
<name>A0ACB6Z5B6_THEGA</name>
<reference evidence="1" key="2">
    <citation type="journal article" date="2020" name="Nat. Commun.">
        <title>Large-scale genome sequencing of mycorrhizal fungi provides insights into the early evolution of symbiotic traits.</title>
        <authorList>
            <person name="Miyauchi S."/>
            <person name="Kiss E."/>
            <person name="Kuo A."/>
            <person name="Drula E."/>
            <person name="Kohler A."/>
            <person name="Sanchez-Garcia M."/>
            <person name="Morin E."/>
            <person name="Andreopoulos B."/>
            <person name="Barry K.W."/>
            <person name="Bonito G."/>
            <person name="Buee M."/>
            <person name="Carver A."/>
            <person name="Chen C."/>
            <person name="Cichocki N."/>
            <person name="Clum A."/>
            <person name="Culley D."/>
            <person name="Crous P.W."/>
            <person name="Fauchery L."/>
            <person name="Girlanda M."/>
            <person name="Hayes R.D."/>
            <person name="Keri Z."/>
            <person name="LaButti K."/>
            <person name="Lipzen A."/>
            <person name="Lombard V."/>
            <person name="Magnuson J."/>
            <person name="Maillard F."/>
            <person name="Murat C."/>
            <person name="Nolan M."/>
            <person name="Ohm R.A."/>
            <person name="Pangilinan J."/>
            <person name="Pereira M.F."/>
            <person name="Perotto S."/>
            <person name="Peter M."/>
            <person name="Pfister S."/>
            <person name="Riley R."/>
            <person name="Sitrit Y."/>
            <person name="Stielow J.B."/>
            <person name="Szollosi G."/>
            <person name="Zifcakova L."/>
            <person name="Stursova M."/>
            <person name="Spatafora J.W."/>
            <person name="Tedersoo L."/>
            <person name="Vaario L.M."/>
            <person name="Yamada A."/>
            <person name="Yan M."/>
            <person name="Wang P."/>
            <person name="Xu J."/>
            <person name="Bruns T."/>
            <person name="Baldrian P."/>
            <person name="Vilgalys R."/>
            <person name="Dunand C."/>
            <person name="Henrissat B."/>
            <person name="Grigoriev I.V."/>
            <person name="Hibbett D."/>
            <person name="Nagy L.G."/>
            <person name="Martin F.M."/>
        </authorList>
    </citation>
    <scope>NUCLEOTIDE SEQUENCE</scope>
    <source>
        <strain evidence="1">P2</strain>
    </source>
</reference>
<proteinExistence type="predicted"/>
<protein>
    <submittedName>
        <fullName evidence="1">Uncharacterized protein</fullName>
    </submittedName>
</protein>
<evidence type="ECO:0000313" key="2">
    <source>
        <dbReference type="Proteomes" id="UP000886501"/>
    </source>
</evidence>
<reference evidence="1" key="1">
    <citation type="submission" date="2019-10" db="EMBL/GenBank/DDBJ databases">
        <authorList>
            <consortium name="DOE Joint Genome Institute"/>
            <person name="Kuo A."/>
            <person name="Miyauchi S."/>
            <person name="Kiss E."/>
            <person name="Drula E."/>
            <person name="Kohler A."/>
            <person name="Sanchez-Garcia M."/>
            <person name="Andreopoulos B."/>
            <person name="Barry K.W."/>
            <person name="Bonito G."/>
            <person name="Buee M."/>
            <person name="Carver A."/>
            <person name="Chen C."/>
            <person name="Cichocki N."/>
            <person name="Clum A."/>
            <person name="Culley D."/>
            <person name="Crous P.W."/>
            <person name="Fauchery L."/>
            <person name="Girlanda M."/>
            <person name="Hayes R."/>
            <person name="Keri Z."/>
            <person name="Labutti K."/>
            <person name="Lipzen A."/>
            <person name="Lombard V."/>
            <person name="Magnuson J."/>
            <person name="Maillard F."/>
            <person name="Morin E."/>
            <person name="Murat C."/>
            <person name="Nolan M."/>
            <person name="Ohm R."/>
            <person name="Pangilinan J."/>
            <person name="Pereira M."/>
            <person name="Perotto S."/>
            <person name="Peter M."/>
            <person name="Riley R."/>
            <person name="Sitrit Y."/>
            <person name="Stielow B."/>
            <person name="Szollosi G."/>
            <person name="Zifcakova L."/>
            <person name="Stursova M."/>
            <person name="Spatafora J.W."/>
            <person name="Tedersoo L."/>
            <person name="Vaario L.-M."/>
            <person name="Yamada A."/>
            <person name="Yan M."/>
            <person name="Wang P."/>
            <person name="Xu J."/>
            <person name="Bruns T."/>
            <person name="Baldrian P."/>
            <person name="Vilgalys R."/>
            <person name="Henrissat B."/>
            <person name="Grigoriev I.V."/>
            <person name="Hibbett D."/>
            <person name="Nagy L.G."/>
            <person name="Martin F.M."/>
        </authorList>
    </citation>
    <scope>NUCLEOTIDE SEQUENCE</scope>
    <source>
        <strain evidence="1">P2</strain>
    </source>
</reference>
<organism evidence="1 2">
    <name type="scientific">Thelephora ganbajun</name>
    <name type="common">Ganba fungus</name>
    <dbReference type="NCBI Taxonomy" id="370292"/>
    <lineage>
        <taxon>Eukaryota</taxon>
        <taxon>Fungi</taxon>
        <taxon>Dikarya</taxon>
        <taxon>Basidiomycota</taxon>
        <taxon>Agaricomycotina</taxon>
        <taxon>Agaricomycetes</taxon>
        <taxon>Thelephorales</taxon>
        <taxon>Thelephoraceae</taxon>
        <taxon>Thelephora</taxon>
    </lineage>
</organism>
<keyword evidence="2" id="KW-1185">Reference proteome</keyword>